<dbReference type="SUPFAM" id="SSF161098">
    <property type="entry name" value="MetI-like"/>
    <property type="match status" value="1"/>
</dbReference>
<comment type="caution">
    <text evidence="12">The sequence shown here is derived from an EMBL/GenBank/DDBJ whole genome shotgun (WGS) entry which is preliminary data.</text>
</comment>
<protein>
    <recommendedName>
        <fullName evidence="10">Molybdenum transport system permease</fullName>
    </recommendedName>
</protein>
<dbReference type="GO" id="GO:0015098">
    <property type="term" value="F:molybdate ion transmembrane transporter activity"/>
    <property type="evidence" value="ECO:0007669"/>
    <property type="project" value="UniProtKB-UniRule"/>
</dbReference>
<dbReference type="NCBIfam" id="TIGR02141">
    <property type="entry name" value="modB_ABC"/>
    <property type="match status" value="1"/>
</dbReference>
<dbReference type="PANTHER" id="PTHR30183:SF3">
    <property type="entry name" value="MOLYBDENUM TRANSPORT SYSTEM PERMEASE PROTEIN MODB"/>
    <property type="match status" value="1"/>
</dbReference>
<dbReference type="CDD" id="cd06261">
    <property type="entry name" value="TM_PBP2"/>
    <property type="match status" value="1"/>
</dbReference>
<feature type="transmembrane region" description="Helical" evidence="9">
    <location>
        <begin position="6"/>
        <end position="29"/>
    </location>
</feature>
<dbReference type="PANTHER" id="PTHR30183">
    <property type="entry name" value="MOLYBDENUM TRANSPORT SYSTEM PERMEASE PROTEIN MODB"/>
    <property type="match status" value="1"/>
</dbReference>
<dbReference type="GO" id="GO:0005886">
    <property type="term" value="C:plasma membrane"/>
    <property type="evidence" value="ECO:0007669"/>
    <property type="project" value="UniProtKB-SubCell"/>
</dbReference>
<dbReference type="OrthoDB" id="9795403at2"/>
<reference evidence="12 13" key="1">
    <citation type="submission" date="2016-09" db="EMBL/GenBank/DDBJ databases">
        <title>Genome sequence of Eubacterium angustum.</title>
        <authorList>
            <person name="Poehlein A."/>
            <person name="Daniel R."/>
        </authorList>
    </citation>
    <scope>NUCLEOTIDE SEQUENCE [LARGE SCALE GENOMIC DNA]</scope>
    <source>
        <strain evidence="12 13">DSM 1989</strain>
    </source>
</reference>
<dbReference type="Proteomes" id="UP000180254">
    <property type="component" value="Unassembled WGS sequence"/>
</dbReference>
<evidence type="ECO:0000256" key="4">
    <source>
        <dbReference type="ARBA" id="ARBA00022475"/>
    </source>
</evidence>
<keyword evidence="4 10" id="KW-1003">Cell membrane</keyword>
<comment type="similarity">
    <text evidence="2 10">Belongs to the binding-protein-dependent transport system permease family. CysTW subfamily.</text>
</comment>
<name>A0A1S1VA85_9FIRM</name>
<dbReference type="InterPro" id="IPR035906">
    <property type="entry name" value="MetI-like_sf"/>
</dbReference>
<gene>
    <name evidence="12" type="primary">modB_1</name>
    <name evidence="12" type="ORF">EUAN_03900</name>
</gene>
<dbReference type="AlphaFoldDB" id="A0A1S1VA85"/>
<comment type="caution">
    <text evidence="10">Lacks conserved residue(s) required for the propagation of feature annotation.</text>
</comment>
<evidence type="ECO:0000256" key="6">
    <source>
        <dbReference type="ARBA" id="ARBA00022692"/>
    </source>
</evidence>
<evidence type="ECO:0000256" key="5">
    <source>
        <dbReference type="ARBA" id="ARBA00022505"/>
    </source>
</evidence>
<evidence type="ECO:0000256" key="1">
    <source>
        <dbReference type="ARBA" id="ARBA00004651"/>
    </source>
</evidence>
<feature type="domain" description="ABC transmembrane type-1" evidence="11">
    <location>
        <begin position="6"/>
        <end position="208"/>
    </location>
</feature>
<comment type="function">
    <text evidence="10">Part of the binding-protein-dependent transport system for molybdenum; probably responsible for the translocation of the substrate across the membrane.</text>
</comment>
<dbReference type="RefSeq" id="WP_071061073.1">
    <property type="nucleotide sequence ID" value="NZ_MKIE01000001.1"/>
</dbReference>
<keyword evidence="7 9" id="KW-1133">Transmembrane helix</keyword>
<evidence type="ECO:0000256" key="3">
    <source>
        <dbReference type="ARBA" id="ARBA00022448"/>
    </source>
</evidence>
<dbReference type="PROSITE" id="PS50928">
    <property type="entry name" value="ABC_TM1"/>
    <property type="match status" value="1"/>
</dbReference>
<dbReference type="STRING" id="39480.EUAN_03900"/>
<dbReference type="Gene3D" id="1.10.3720.10">
    <property type="entry name" value="MetI-like"/>
    <property type="match status" value="1"/>
</dbReference>
<keyword evidence="8 9" id="KW-0472">Membrane</keyword>
<evidence type="ECO:0000259" key="11">
    <source>
        <dbReference type="PROSITE" id="PS50928"/>
    </source>
</evidence>
<feature type="transmembrane region" description="Helical" evidence="9">
    <location>
        <begin position="195"/>
        <end position="214"/>
    </location>
</feature>
<accession>A0A1S1VA85</accession>
<evidence type="ECO:0000256" key="2">
    <source>
        <dbReference type="ARBA" id="ARBA00007069"/>
    </source>
</evidence>
<keyword evidence="3 9" id="KW-0813">Transport</keyword>
<evidence type="ECO:0000256" key="7">
    <source>
        <dbReference type="ARBA" id="ARBA00022989"/>
    </source>
</evidence>
<feature type="transmembrane region" description="Helical" evidence="9">
    <location>
        <begin position="41"/>
        <end position="64"/>
    </location>
</feature>
<keyword evidence="6 9" id="KW-0812">Transmembrane</keyword>
<organism evidence="12 13">
    <name type="scientific">Andreesenia angusta</name>
    <dbReference type="NCBI Taxonomy" id="39480"/>
    <lineage>
        <taxon>Bacteria</taxon>
        <taxon>Bacillati</taxon>
        <taxon>Bacillota</taxon>
        <taxon>Tissierellia</taxon>
        <taxon>Tissierellales</taxon>
        <taxon>Gottschalkiaceae</taxon>
        <taxon>Andreesenia</taxon>
    </lineage>
</organism>
<dbReference type="EMBL" id="MKIE01000001">
    <property type="protein sequence ID" value="OHW63526.1"/>
    <property type="molecule type" value="Genomic_DNA"/>
</dbReference>
<keyword evidence="5 10" id="KW-0500">Molybdenum</keyword>
<dbReference type="InterPro" id="IPR011867">
    <property type="entry name" value="ModB_ABC"/>
</dbReference>
<evidence type="ECO:0000313" key="12">
    <source>
        <dbReference type="EMBL" id="OHW63526.1"/>
    </source>
</evidence>
<proteinExistence type="inferred from homology"/>
<evidence type="ECO:0000256" key="8">
    <source>
        <dbReference type="ARBA" id="ARBA00023136"/>
    </source>
</evidence>
<evidence type="ECO:0000313" key="13">
    <source>
        <dbReference type="Proteomes" id="UP000180254"/>
    </source>
</evidence>
<comment type="subcellular location">
    <subcellularLocation>
        <location evidence="1 9">Cell membrane</location>
        <topology evidence="1 9">Multi-pass membrane protein</topology>
    </subcellularLocation>
</comment>
<evidence type="ECO:0000256" key="9">
    <source>
        <dbReference type="RuleBase" id="RU363032"/>
    </source>
</evidence>
<sequence length="223" mass="24214">MILDPILISLKIASIATVSTFLLGTFLAYVFKRFEFKGKDFLEVLVTLPMVLPPSVTGYGLLILIGKRGLLGGFLLDKFGVSLVFTWVAGCIAASVVSLPLMYQSAKSALMGVDQSYENAARTLGAGEWKVFRKVTLPLAWPGIISGIVLSFARALGEFGATLMVAGNIPGKTETIPLSIYYAVESGNTSKANTLMAIVVAFSFVLIFSLNRWLKKKKYSRRD</sequence>
<keyword evidence="13" id="KW-1185">Reference proteome</keyword>
<dbReference type="Pfam" id="PF00528">
    <property type="entry name" value="BPD_transp_1"/>
    <property type="match status" value="1"/>
</dbReference>
<feature type="transmembrane region" description="Helical" evidence="9">
    <location>
        <begin position="84"/>
        <end position="103"/>
    </location>
</feature>
<evidence type="ECO:0000256" key="10">
    <source>
        <dbReference type="RuleBase" id="RU365097"/>
    </source>
</evidence>
<dbReference type="InterPro" id="IPR000515">
    <property type="entry name" value="MetI-like"/>
</dbReference>